<keyword evidence="1" id="KW-0808">Transferase</keyword>
<evidence type="ECO:0000313" key="1">
    <source>
        <dbReference type="EMBL" id="CAB4045005.1"/>
    </source>
</evidence>
<feature type="non-terminal residue" evidence="1">
    <location>
        <position position="1"/>
    </location>
</feature>
<dbReference type="GO" id="GO:0006302">
    <property type="term" value="P:double-strand break repair"/>
    <property type="evidence" value="ECO:0007669"/>
    <property type="project" value="TreeGrafter"/>
</dbReference>
<dbReference type="PANTHER" id="PTHR11139">
    <property type="entry name" value="ATAXIA TELANGIECTASIA MUTATED ATM -RELATED"/>
    <property type="match status" value="1"/>
</dbReference>
<organism evidence="1 2">
    <name type="scientific">Paramuricea clavata</name>
    <name type="common">Red gorgonian</name>
    <name type="synonym">Violescent sea-whip</name>
    <dbReference type="NCBI Taxonomy" id="317549"/>
    <lineage>
        <taxon>Eukaryota</taxon>
        <taxon>Metazoa</taxon>
        <taxon>Cnidaria</taxon>
        <taxon>Anthozoa</taxon>
        <taxon>Octocorallia</taxon>
        <taxon>Malacalcyonacea</taxon>
        <taxon>Plexauridae</taxon>
        <taxon>Paramuricea</taxon>
    </lineage>
</organism>
<dbReference type="SUPFAM" id="SSF56112">
    <property type="entry name" value="Protein kinase-like (PK-like)"/>
    <property type="match status" value="1"/>
</dbReference>
<dbReference type="GO" id="GO:0005634">
    <property type="term" value="C:nucleus"/>
    <property type="evidence" value="ECO:0007669"/>
    <property type="project" value="TreeGrafter"/>
</dbReference>
<evidence type="ECO:0000313" key="2">
    <source>
        <dbReference type="Proteomes" id="UP001152795"/>
    </source>
</evidence>
<keyword evidence="2" id="KW-1185">Reference proteome</keyword>
<dbReference type="EMBL" id="CACRXK020037223">
    <property type="protein sequence ID" value="CAB4045005.1"/>
    <property type="molecule type" value="Genomic_DNA"/>
</dbReference>
<dbReference type="AlphaFoldDB" id="A0A7D9MAS0"/>
<dbReference type="InterPro" id="IPR000403">
    <property type="entry name" value="PI3/4_kinase_cat_dom"/>
</dbReference>
<dbReference type="PROSITE" id="PS50290">
    <property type="entry name" value="PI3_4_KINASE_3"/>
    <property type="match status" value="1"/>
</dbReference>
<dbReference type="InterPro" id="IPR050517">
    <property type="entry name" value="DDR_Repair_Kinase"/>
</dbReference>
<dbReference type="PANTHER" id="PTHR11139:SF68">
    <property type="entry name" value="DNA-DEPENDENT PROTEIN KINASE CATALYTIC SUBUNIT"/>
    <property type="match status" value="1"/>
</dbReference>
<keyword evidence="1" id="KW-0418">Kinase</keyword>
<reference evidence="1" key="1">
    <citation type="submission" date="2020-04" db="EMBL/GenBank/DDBJ databases">
        <authorList>
            <person name="Alioto T."/>
            <person name="Alioto T."/>
            <person name="Gomez Garrido J."/>
        </authorList>
    </citation>
    <scope>NUCLEOTIDE SEQUENCE</scope>
    <source>
        <strain evidence="1">A484AB</strain>
    </source>
</reference>
<name>A0A7D9MAS0_PARCT</name>
<gene>
    <name evidence="1" type="ORF">PACLA_8A088901</name>
</gene>
<feature type="non-terminal residue" evidence="1">
    <location>
        <position position="148"/>
    </location>
</feature>
<dbReference type="OrthoDB" id="431717at2759"/>
<accession>A0A7D9MAS0</accession>
<dbReference type="GO" id="GO:0004674">
    <property type="term" value="F:protein serine/threonine kinase activity"/>
    <property type="evidence" value="ECO:0007669"/>
    <property type="project" value="TreeGrafter"/>
</dbReference>
<comment type="caution">
    <text evidence="1">The sequence shown here is derived from an EMBL/GenBank/DDBJ whole genome shotgun (WGS) entry which is preliminary data.</text>
</comment>
<proteinExistence type="predicted"/>
<dbReference type="InterPro" id="IPR011009">
    <property type="entry name" value="Kinase-like_dom_sf"/>
</dbReference>
<dbReference type="Proteomes" id="UP001152795">
    <property type="component" value="Unassembled WGS sequence"/>
</dbReference>
<dbReference type="GO" id="GO:0000723">
    <property type="term" value="P:telomere maintenance"/>
    <property type="evidence" value="ECO:0007669"/>
    <property type="project" value="TreeGrafter"/>
</dbReference>
<dbReference type="Gene3D" id="3.30.1010.10">
    <property type="entry name" value="Phosphatidylinositol 3-kinase Catalytic Subunit, Chain A, domain 4"/>
    <property type="match status" value="1"/>
</dbReference>
<sequence length="148" mass="16682">EFSADVVKKCGEDGSKIVGLSSSTFAKSMSDILNKMKASRVVKVGGNLKDYSPWLSTFQTRSETYQLEIPGQYTGRNKPLPEYHVKIAGFDEKVLKLSSLRAPKRVTILGNDEREYKFLVKGGEDLRLDQRIQQVRTTPYLGMTVDFL</sequence>
<protein>
    <submittedName>
        <fullName evidence="1">DNA-dependent kinase catalytic subunit-like</fullName>
    </submittedName>
</protein>